<dbReference type="InterPro" id="IPR046758">
    <property type="entry name" value="Sey1/RHD3-like_3HB"/>
</dbReference>
<dbReference type="InterPro" id="IPR029041">
    <property type="entry name" value="FAD-linked_oxidoreductase-like"/>
</dbReference>
<dbReference type="InterPro" id="IPR027417">
    <property type="entry name" value="P-loop_NTPase"/>
</dbReference>
<keyword evidence="1" id="KW-0560">Oxidoreductase</keyword>
<organism evidence="4 5">
    <name type="scientific">Coptis chinensis</name>
    <dbReference type="NCBI Taxonomy" id="261450"/>
    <lineage>
        <taxon>Eukaryota</taxon>
        <taxon>Viridiplantae</taxon>
        <taxon>Streptophyta</taxon>
        <taxon>Embryophyta</taxon>
        <taxon>Tracheophyta</taxon>
        <taxon>Spermatophyta</taxon>
        <taxon>Magnoliopsida</taxon>
        <taxon>Ranunculales</taxon>
        <taxon>Ranunculaceae</taxon>
        <taxon>Coptidoideae</taxon>
        <taxon>Coptis</taxon>
    </lineage>
</organism>
<dbReference type="InterPro" id="IPR008803">
    <property type="entry name" value="RHD3/Sey1"/>
</dbReference>
<feature type="domain" description="Sey1/RHD3-like three-helix bundle" evidence="3">
    <location>
        <begin position="1"/>
        <end position="84"/>
    </location>
</feature>
<proteinExistence type="predicted"/>
<dbReference type="PANTHER" id="PTHR45923">
    <property type="entry name" value="PROTEIN SEY1"/>
    <property type="match status" value="1"/>
</dbReference>
<evidence type="ECO:0000259" key="3">
    <source>
        <dbReference type="Pfam" id="PF20428"/>
    </source>
</evidence>
<accession>A0A835I0F9</accession>
<keyword evidence="5" id="KW-1185">Reference proteome</keyword>
<feature type="domain" description="Proline dehydrogenase" evidence="2">
    <location>
        <begin position="132"/>
        <end position="194"/>
    </location>
</feature>
<evidence type="ECO:0000313" key="4">
    <source>
        <dbReference type="EMBL" id="KAF9606763.1"/>
    </source>
</evidence>
<dbReference type="GO" id="GO:0016320">
    <property type="term" value="P:endoplasmic reticulum membrane fusion"/>
    <property type="evidence" value="ECO:0007669"/>
    <property type="project" value="TreeGrafter"/>
</dbReference>
<dbReference type="SUPFAM" id="SSF51730">
    <property type="entry name" value="FAD-linked oxidoreductase"/>
    <property type="match status" value="1"/>
</dbReference>
<sequence>MAALRLEDKSDKIENVIFSSLMDGTVSVPRSQQSNVGISTDPLASNTWEEVSPKDVLITPVQCKSLWRQFKTETEYTMTQAISSQVLIFSQWTNILDLIECYFGEKRLEVCRIDGSVNLNERKRQVFTGTGAVVLATHNLESGKVAAAKAQGLGIGKGNLKLQFDELKGMANELLFGLRNAGFQVSKYFPYDPVEM</sequence>
<dbReference type="PANTHER" id="PTHR45923:SF20">
    <property type="entry name" value="PROTEIN ROOT HAIR DEFECTIVE 3 HOMOLOG 2"/>
    <property type="match status" value="1"/>
</dbReference>
<evidence type="ECO:0000256" key="1">
    <source>
        <dbReference type="ARBA" id="ARBA00023002"/>
    </source>
</evidence>
<dbReference type="GO" id="GO:0016491">
    <property type="term" value="F:oxidoreductase activity"/>
    <property type="evidence" value="ECO:0007669"/>
    <property type="project" value="UniProtKB-KW"/>
</dbReference>
<dbReference type="InterPro" id="IPR002872">
    <property type="entry name" value="Proline_DH_dom"/>
</dbReference>
<dbReference type="OrthoDB" id="5464at2759"/>
<name>A0A835I0F9_9MAGN</name>
<dbReference type="Pfam" id="PF01619">
    <property type="entry name" value="Pro_dh"/>
    <property type="match status" value="1"/>
</dbReference>
<feature type="non-terminal residue" evidence="4">
    <location>
        <position position="1"/>
    </location>
</feature>
<dbReference type="Gene3D" id="3.20.20.220">
    <property type="match status" value="1"/>
</dbReference>
<evidence type="ECO:0000313" key="5">
    <source>
        <dbReference type="Proteomes" id="UP000631114"/>
    </source>
</evidence>
<dbReference type="Proteomes" id="UP000631114">
    <property type="component" value="Unassembled WGS sequence"/>
</dbReference>
<protein>
    <submittedName>
        <fullName evidence="4">Uncharacterized protein</fullName>
    </submittedName>
</protein>
<comment type="caution">
    <text evidence="4">The sequence shown here is derived from an EMBL/GenBank/DDBJ whole genome shotgun (WGS) entry which is preliminary data.</text>
</comment>
<dbReference type="EMBL" id="JADFTS010000005">
    <property type="protein sequence ID" value="KAF9606763.1"/>
    <property type="molecule type" value="Genomic_DNA"/>
</dbReference>
<dbReference type="Pfam" id="PF20428">
    <property type="entry name" value="Sey1_3HB"/>
    <property type="match status" value="1"/>
</dbReference>
<reference evidence="4 5" key="1">
    <citation type="submission" date="2020-10" db="EMBL/GenBank/DDBJ databases">
        <title>The Coptis chinensis genome and diversification of protoberbering-type alkaloids.</title>
        <authorList>
            <person name="Wang B."/>
            <person name="Shu S."/>
            <person name="Song C."/>
            <person name="Liu Y."/>
        </authorList>
    </citation>
    <scope>NUCLEOTIDE SEQUENCE [LARGE SCALE GENOMIC DNA]</scope>
    <source>
        <strain evidence="4">HL-2020</strain>
        <tissue evidence="4">Leaf</tissue>
    </source>
</reference>
<gene>
    <name evidence="4" type="ORF">IFM89_028139</name>
</gene>
<evidence type="ECO:0000259" key="2">
    <source>
        <dbReference type="Pfam" id="PF01619"/>
    </source>
</evidence>
<dbReference type="SUPFAM" id="SSF52540">
    <property type="entry name" value="P-loop containing nucleoside triphosphate hydrolases"/>
    <property type="match status" value="1"/>
</dbReference>
<dbReference type="AlphaFoldDB" id="A0A835I0F9"/>
<dbReference type="GO" id="GO:0005783">
    <property type="term" value="C:endoplasmic reticulum"/>
    <property type="evidence" value="ECO:0007669"/>
    <property type="project" value="TreeGrafter"/>
</dbReference>
<dbReference type="GO" id="GO:0003924">
    <property type="term" value="F:GTPase activity"/>
    <property type="evidence" value="ECO:0007669"/>
    <property type="project" value="TreeGrafter"/>
</dbReference>